<dbReference type="InterPro" id="IPR036803">
    <property type="entry name" value="Porphobilinogen_deaminase_C_sf"/>
</dbReference>
<dbReference type="EC" id="2.5.1.61" evidence="5"/>
<evidence type="ECO:0000259" key="14">
    <source>
        <dbReference type="Pfam" id="PF03900"/>
    </source>
</evidence>
<dbReference type="VEuPathDB" id="FungiDB:BD410DRAFT_254125"/>
<comment type="cofactor">
    <cofactor evidence="1">
        <name>dipyrromethane</name>
        <dbReference type="ChEBI" id="CHEBI:60342"/>
    </cofactor>
</comment>
<proteinExistence type="inferred from homology"/>
<evidence type="ECO:0000313" key="16">
    <source>
        <dbReference type="Proteomes" id="UP000294933"/>
    </source>
</evidence>
<dbReference type="PRINTS" id="PR00151">
    <property type="entry name" value="PORPHBDMNASE"/>
</dbReference>
<sequence>MSFLHTNGNVSPSHTFTLASRASQLAQIQTNIVRDALQAAHPSKSFSTSFMTTEGDKNQSQALYLLGGKALWTKELEVALKENAVDMLVHSLKDVPTSLPEGCEIGAILEREDPVDSLVVKEGLSYKTLDDLPVGSVVGTSSVRRVAQLRKAFPGLEFADVRGNLNTRLAKLDSPTGVYSAIILAKAGLVRLGMGNRVTSDITAPVLYHAVGQGALGVEIRSDDAVAKELCKALTHWQTEWMCRAERAMLRVLEGGCSVPVGVHTEIKPLNASAVGPTRSRLTITGSVTAITGQTHVVHELVEDVSNVHDVDVVGEKLAKILMENGAKAILDDINADRESRKGVDKTQAEVKVVEDTMHAVAQ</sequence>
<gene>
    <name evidence="15" type="ORF">BD410DRAFT_254125</name>
</gene>
<evidence type="ECO:0000256" key="9">
    <source>
        <dbReference type="ARBA" id="ARBA00023244"/>
    </source>
</evidence>
<evidence type="ECO:0000256" key="11">
    <source>
        <dbReference type="ARBA" id="ARBA00033064"/>
    </source>
</evidence>
<dbReference type="PANTHER" id="PTHR11557">
    <property type="entry name" value="PORPHOBILINOGEN DEAMINASE"/>
    <property type="match status" value="1"/>
</dbReference>
<feature type="domain" description="Porphobilinogen deaminase C-terminal" evidence="14">
    <location>
        <begin position="243"/>
        <end position="322"/>
    </location>
</feature>
<keyword evidence="16" id="KW-1185">Reference proteome</keyword>
<dbReference type="InterPro" id="IPR022417">
    <property type="entry name" value="Porphobilin_deaminase_N"/>
</dbReference>
<reference evidence="15 16" key="1">
    <citation type="submission" date="2018-06" db="EMBL/GenBank/DDBJ databases">
        <title>A transcriptomic atlas of mushroom development highlights an independent origin of complex multicellularity.</title>
        <authorList>
            <consortium name="DOE Joint Genome Institute"/>
            <person name="Krizsan K."/>
            <person name="Almasi E."/>
            <person name="Merenyi Z."/>
            <person name="Sahu N."/>
            <person name="Viragh M."/>
            <person name="Koszo T."/>
            <person name="Mondo S."/>
            <person name="Kiss B."/>
            <person name="Balint B."/>
            <person name="Kues U."/>
            <person name="Barry K."/>
            <person name="Hegedus J.C."/>
            <person name="Henrissat B."/>
            <person name="Johnson J."/>
            <person name="Lipzen A."/>
            <person name="Ohm R."/>
            <person name="Nagy I."/>
            <person name="Pangilinan J."/>
            <person name="Yan J."/>
            <person name="Xiong Y."/>
            <person name="Grigoriev I.V."/>
            <person name="Hibbett D.S."/>
            <person name="Nagy L.G."/>
        </authorList>
    </citation>
    <scope>NUCLEOTIDE SEQUENCE [LARGE SCALE GENOMIC DNA]</scope>
    <source>
        <strain evidence="15 16">SZMC22713</strain>
    </source>
</reference>
<dbReference type="PIRSF" id="PIRSF001438">
    <property type="entry name" value="4pyrrol_synth_OHMeBilane_synth"/>
    <property type="match status" value="1"/>
</dbReference>
<accession>A0A4Y7QMT1</accession>
<evidence type="ECO:0000256" key="5">
    <source>
        <dbReference type="ARBA" id="ARBA00012655"/>
    </source>
</evidence>
<evidence type="ECO:0000256" key="7">
    <source>
        <dbReference type="ARBA" id="ARBA00022679"/>
    </source>
</evidence>
<evidence type="ECO:0000256" key="3">
    <source>
        <dbReference type="ARBA" id="ARBA00004735"/>
    </source>
</evidence>
<name>A0A4Y7QMT1_9AGAM</name>
<keyword evidence="7" id="KW-0808">Transferase</keyword>
<evidence type="ECO:0000256" key="4">
    <source>
        <dbReference type="ARBA" id="ARBA00005638"/>
    </source>
</evidence>
<dbReference type="GO" id="GO:0006782">
    <property type="term" value="P:protoporphyrinogen IX biosynthetic process"/>
    <property type="evidence" value="ECO:0007669"/>
    <property type="project" value="UniProtKB-UniPathway"/>
</dbReference>
<comment type="pathway">
    <text evidence="3">Porphyrin-containing compound metabolism; protoporphyrin-IX biosynthesis; coproporphyrinogen-III from 5-aminolevulinate: step 2/4.</text>
</comment>
<dbReference type="Gene3D" id="3.30.160.40">
    <property type="entry name" value="Porphobilinogen deaminase, C-terminal domain"/>
    <property type="match status" value="1"/>
</dbReference>
<dbReference type="Proteomes" id="UP000294933">
    <property type="component" value="Unassembled WGS sequence"/>
</dbReference>
<evidence type="ECO:0000256" key="8">
    <source>
        <dbReference type="ARBA" id="ARBA00023133"/>
    </source>
</evidence>
<comment type="similarity">
    <text evidence="4">Belongs to the HMBS family.</text>
</comment>
<keyword evidence="9" id="KW-0627">Porphyrin biosynthesis</keyword>
<evidence type="ECO:0000256" key="10">
    <source>
        <dbReference type="ARBA" id="ARBA00030685"/>
    </source>
</evidence>
<dbReference type="AlphaFoldDB" id="A0A4Y7QMT1"/>
<evidence type="ECO:0000256" key="1">
    <source>
        <dbReference type="ARBA" id="ARBA00001916"/>
    </source>
</evidence>
<protein>
    <recommendedName>
        <fullName evidence="6">Porphobilinogen deaminase</fullName>
        <ecNumber evidence="5">2.5.1.61</ecNumber>
    </recommendedName>
    <alternativeName>
        <fullName evidence="11">Hydroxymethylbilane synthase</fullName>
    </alternativeName>
    <alternativeName>
        <fullName evidence="10">Pre-uroporphyrinogen synthase</fullName>
    </alternativeName>
</protein>
<evidence type="ECO:0000259" key="13">
    <source>
        <dbReference type="Pfam" id="PF01379"/>
    </source>
</evidence>
<dbReference type="GO" id="GO:0004418">
    <property type="term" value="F:hydroxymethylbilane synthase activity"/>
    <property type="evidence" value="ECO:0007669"/>
    <property type="project" value="UniProtKB-EC"/>
</dbReference>
<comment type="function">
    <text evidence="2">Tetrapolymerization of the monopyrrole PBG into the hydroxymethylbilane pre-uroporphyrinogen in several discrete steps.</text>
</comment>
<organism evidence="15 16">
    <name type="scientific">Rickenella mellea</name>
    <dbReference type="NCBI Taxonomy" id="50990"/>
    <lineage>
        <taxon>Eukaryota</taxon>
        <taxon>Fungi</taxon>
        <taxon>Dikarya</taxon>
        <taxon>Basidiomycota</taxon>
        <taxon>Agaricomycotina</taxon>
        <taxon>Agaricomycetes</taxon>
        <taxon>Hymenochaetales</taxon>
        <taxon>Rickenellaceae</taxon>
        <taxon>Rickenella</taxon>
    </lineage>
</organism>
<dbReference type="InterPro" id="IPR000860">
    <property type="entry name" value="HemC"/>
</dbReference>
<dbReference type="NCBIfam" id="TIGR00212">
    <property type="entry name" value="hemC"/>
    <property type="match status" value="1"/>
</dbReference>
<dbReference type="FunFam" id="3.40.190.10:FF:000086">
    <property type="entry name" value="Probable porphobilinogen deaminase"/>
    <property type="match status" value="1"/>
</dbReference>
<dbReference type="PANTHER" id="PTHR11557:SF0">
    <property type="entry name" value="PORPHOBILINOGEN DEAMINASE"/>
    <property type="match status" value="1"/>
</dbReference>
<dbReference type="Gene3D" id="3.40.190.10">
    <property type="entry name" value="Periplasmic binding protein-like II"/>
    <property type="match status" value="2"/>
</dbReference>
<keyword evidence="8" id="KW-0350">Heme biosynthesis</keyword>
<dbReference type="SUPFAM" id="SSF54782">
    <property type="entry name" value="Porphobilinogen deaminase (hydroxymethylbilane synthase), C-terminal domain"/>
    <property type="match status" value="1"/>
</dbReference>
<dbReference type="InterPro" id="IPR022419">
    <property type="entry name" value="Porphobilin_deaminase_cofac_BS"/>
</dbReference>
<dbReference type="CDD" id="cd13645">
    <property type="entry name" value="PBP2_HuPBGD_like"/>
    <property type="match status" value="1"/>
</dbReference>
<evidence type="ECO:0000256" key="2">
    <source>
        <dbReference type="ARBA" id="ARBA00002869"/>
    </source>
</evidence>
<evidence type="ECO:0000256" key="12">
    <source>
        <dbReference type="ARBA" id="ARBA00048169"/>
    </source>
</evidence>
<dbReference type="UniPathway" id="UPA00251">
    <property type="reaction ID" value="UER00319"/>
</dbReference>
<dbReference type="STRING" id="50990.A0A4Y7QMT1"/>
<dbReference type="InterPro" id="IPR022418">
    <property type="entry name" value="Porphobilinogen_deaminase_C"/>
</dbReference>
<dbReference type="SUPFAM" id="SSF53850">
    <property type="entry name" value="Periplasmic binding protein-like II"/>
    <property type="match status" value="1"/>
</dbReference>
<evidence type="ECO:0000313" key="15">
    <source>
        <dbReference type="EMBL" id="TDL28954.1"/>
    </source>
</evidence>
<dbReference type="FunFam" id="3.40.190.10:FF:000005">
    <property type="entry name" value="Porphobilinogen deaminase"/>
    <property type="match status" value="1"/>
</dbReference>
<feature type="domain" description="Porphobilinogen deaminase N-terminal" evidence="13">
    <location>
        <begin position="17"/>
        <end position="227"/>
    </location>
</feature>
<dbReference type="GO" id="GO:0005737">
    <property type="term" value="C:cytoplasm"/>
    <property type="evidence" value="ECO:0007669"/>
    <property type="project" value="TreeGrafter"/>
</dbReference>
<dbReference type="Pfam" id="PF01379">
    <property type="entry name" value="Porphobil_deam"/>
    <property type="match status" value="1"/>
</dbReference>
<dbReference type="OrthoDB" id="564646at2759"/>
<dbReference type="PROSITE" id="PS00533">
    <property type="entry name" value="PORPHOBILINOGEN_DEAM"/>
    <property type="match status" value="1"/>
</dbReference>
<evidence type="ECO:0000256" key="6">
    <source>
        <dbReference type="ARBA" id="ARBA00016519"/>
    </source>
</evidence>
<dbReference type="EMBL" id="ML170157">
    <property type="protein sequence ID" value="TDL28954.1"/>
    <property type="molecule type" value="Genomic_DNA"/>
</dbReference>
<dbReference type="Pfam" id="PF03900">
    <property type="entry name" value="Porphobil_deamC"/>
    <property type="match status" value="1"/>
</dbReference>
<comment type="catalytic activity">
    <reaction evidence="12">
        <text>4 porphobilinogen + H2O = hydroxymethylbilane + 4 NH4(+)</text>
        <dbReference type="Rhea" id="RHEA:13185"/>
        <dbReference type="ChEBI" id="CHEBI:15377"/>
        <dbReference type="ChEBI" id="CHEBI:28938"/>
        <dbReference type="ChEBI" id="CHEBI:57845"/>
        <dbReference type="ChEBI" id="CHEBI:58126"/>
        <dbReference type="EC" id="2.5.1.61"/>
    </reaction>
</comment>